<reference evidence="1 2" key="1">
    <citation type="journal article" date="2019" name="Nat. Ecol. Evol.">
        <title>Megaphylogeny resolves global patterns of mushroom evolution.</title>
        <authorList>
            <person name="Varga T."/>
            <person name="Krizsan K."/>
            <person name="Foldi C."/>
            <person name="Dima B."/>
            <person name="Sanchez-Garcia M."/>
            <person name="Sanchez-Ramirez S."/>
            <person name="Szollosi G.J."/>
            <person name="Szarkandi J.G."/>
            <person name="Papp V."/>
            <person name="Albert L."/>
            <person name="Andreopoulos W."/>
            <person name="Angelini C."/>
            <person name="Antonin V."/>
            <person name="Barry K.W."/>
            <person name="Bougher N.L."/>
            <person name="Buchanan P."/>
            <person name="Buyck B."/>
            <person name="Bense V."/>
            <person name="Catcheside P."/>
            <person name="Chovatia M."/>
            <person name="Cooper J."/>
            <person name="Damon W."/>
            <person name="Desjardin D."/>
            <person name="Finy P."/>
            <person name="Geml J."/>
            <person name="Haridas S."/>
            <person name="Hughes K."/>
            <person name="Justo A."/>
            <person name="Karasinski D."/>
            <person name="Kautmanova I."/>
            <person name="Kiss B."/>
            <person name="Kocsube S."/>
            <person name="Kotiranta H."/>
            <person name="LaButti K.M."/>
            <person name="Lechner B.E."/>
            <person name="Liimatainen K."/>
            <person name="Lipzen A."/>
            <person name="Lukacs Z."/>
            <person name="Mihaltcheva S."/>
            <person name="Morgado L.N."/>
            <person name="Niskanen T."/>
            <person name="Noordeloos M.E."/>
            <person name="Ohm R.A."/>
            <person name="Ortiz-Santana B."/>
            <person name="Ovrebo C."/>
            <person name="Racz N."/>
            <person name="Riley R."/>
            <person name="Savchenko A."/>
            <person name="Shiryaev A."/>
            <person name="Soop K."/>
            <person name="Spirin V."/>
            <person name="Szebenyi C."/>
            <person name="Tomsovsky M."/>
            <person name="Tulloss R.E."/>
            <person name="Uehling J."/>
            <person name="Grigoriev I.V."/>
            <person name="Vagvolgyi C."/>
            <person name="Papp T."/>
            <person name="Martin F.M."/>
            <person name="Miettinen O."/>
            <person name="Hibbett D.S."/>
            <person name="Nagy L.G."/>
        </authorList>
    </citation>
    <scope>NUCLEOTIDE SEQUENCE [LARGE SCALE GENOMIC DNA]</scope>
    <source>
        <strain evidence="1 2">NL-1719</strain>
    </source>
</reference>
<gene>
    <name evidence="1" type="ORF">BDN72DRAFT_806536</name>
</gene>
<proteinExistence type="predicted"/>
<sequence>MDNNHEKIRQQIDEEIAILEQRLFTLRAQRNRLAPIFRLPVEIMSDIFLFAHCGMWPKVPLALGSVSREWREIVLDLPDLWTRIDGDLKLKYIPEYITRSRQNPLEICR</sequence>
<keyword evidence="2" id="KW-1185">Reference proteome</keyword>
<accession>A0ACD2ZWL6</accession>
<protein>
    <submittedName>
        <fullName evidence="1">Uncharacterized protein</fullName>
    </submittedName>
</protein>
<dbReference type="Proteomes" id="UP000308600">
    <property type="component" value="Unassembled WGS sequence"/>
</dbReference>
<dbReference type="EMBL" id="ML209902">
    <property type="protein sequence ID" value="TFK57893.1"/>
    <property type="molecule type" value="Genomic_DNA"/>
</dbReference>
<evidence type="ECO:0000313" key="1">
    <source>
        <dbReference type="EMBL" id="TFK57893.1"/>
    </source>
</evidence>
<evidence type="ECO:0000313" key="2">
    <source>
        <dbReference type="Proteomes" id="UP000308600"/>
    </source>
</evidence>
<name>A0ACD2ZWL6_9AGAR</name>
<organism evidence="1 2">
    <name type="scientific">Pluteus cervinus</name>
    <dbReference type="NCBI Taxonomy" id="181527"/>
    <lineage>
        <taxon>Eukaryota</taxon>
        <taxon>Fungi</taxon>
        <taxon>Dikarya</taxon>
        <taxon>Basidiomycota</taxon>
        <taxon>Agaricomycotina</taxon>
        <taxon>Agaricomycetes</taxon>
        <taxon>Agaricomycetidae</taxon>
        <taxon>Agaricales</taxon>
        <taxon>Pluteineae</taxon>
        <taxon>Pluteaceae</taxon>
        <taxon>Pluteus</taxon>
    </lineage>
</organism>